<dbReference type="GO" id="GO:0005654">
    <property type="term" value="C:nucleoplasm"/>
    <property type="evidence" value="ECO:0007669"/>
    <property type="project" value="Ensembl"/>
</dbReference>
<feature type="compositionally biased region" description="Basic residues" evidence="10">
    <location>
        <begin position="208"/>
        <end position="217"/>
    </location>
</feature>
<dbReference type="Ensembl" id="ENSRNOT00000102306.2">
    <property type="protein sequence ID" value="ENSRNOP00000080977.1"/>
    <property type="gene ID" value="ENSRNOG00000017657.7"/>
</dbReference>
<dbReference type="PANTHER" id="PTHR14571">
    <property type="entry name" value="HISTONE-LYSINE N-METHYLTRANSFERASE SET-26-RELATED"/>
    <property type="match status" value="1"/>
</dbReference>
<name>A0A8I5ZRG2_RAT</name>
<keyword evidence="15" id="KW-1267">Proteomics identification</keyword>
<dbReference type="GO" id="GO:0008270">
    <property type="term" value="F:zinc ion binding"/>
    <property type="evidence" value="ECO:0007669"/>
    <property type="project" value="UniProtKB-KW"/>
</dbReference>
<evidence type="ECO:0000313" key="14">
    <source>
        <dbReference type="RGD" id="1302969"/>
    </source>
</evidence>
<feature type="region of interest" description="Disordered" evidence="10">
    <location>
        <begin position="82"/>
        <end position="351"/>
    </location>
</feature>
<evidence type="ECO:0000256" key="9">
    <source>
        <dbReference type="ARBA" id="ARBA00037988"/>
    </source>
</evidence>
<dbReference type="GO" id="GO:0006914">
    <property type="term" value="P:autophagy"/>
    <property type="evidence" value="ECO:0007669"/>
    <property type="project" value="UniProtKB-KW"/>
</dbReference>
<feature type="region of interest" description="Disordered" evidence="10">
    <location>
        <begin position="35"/>
        <end position="62"/>
    </location>
</feature>
<evidence type="ECO:0007829" key="15">
    <source>
        <dbReference type="PeptideAtlas" id="A0A8I5ZRG2"/>
    </source>
</evidence>
<evidence type="ECO:0000256" key="6">
    <source>
        <dbReference type="ARBA" id="ARBA00022833"/>
    </source>
</evidence>
<evidence type="ECO:0000256" key="7">
    <source>
        <dbReference type="ARBA" id="ARBA00023006"/>
    </source>
</evidence>
<feature type="compositionally biased region" description="Basic residues" evidence="10">
    <location>
        <begin position="125"/>
        <end position="134"/>
    </location>
</feature>
<evidence type="ECO:0000256" key="4">
    <source>
        <dbReference type="ARBA" id="ARBA00022723"/>
    </source>
</evidence>
<evidence type="ECO:0000313" key="12">
    <source>
        <dbReference type="Ensembl" id="ENSRNOP00000080977.1"/>
    </source>
</evidence>
<dbReference type="InterPro" id="IPR011011">
    <property type="entry name" value="Znf_FYVE_PHD"/>
</dbReference>
<evidence type="ECO:0000256" key="3">
    <source>
        <dbReference type="ARBA" id="ARBA00022490"/>
    </source>
</evidence>
<evidence type="ECO:0000256" key="10">
    <source>
        <dbReference type="SAM" id="MobiDB-lite"/>
    </source>
</evidence>
<sequence length="434" mass="46682">MGAEGQRNCGERGRGVGWGGRRGCVRAAALCLSRTRSSVGSVSLYPPPTLKPETQPPEKRRRTIEDFNKFCSFVLAYAGYIPPSKGESDWPASGSSSPLRGESAADSDGWDSAPSDLRTIQTFVKKAKSSKRRAAQAGPTQPGPPRSTFSRLQAPDSATLLEKMKLKDSLFDLDGPKVASPLSPTSLTSRPPAALTPVPLSQGDLSQPRKKDRKNRKLGPGGGAGFGVLRRPRPAPGDGEKRSRIKKSKKRKLKKADRGDRLPPPGPPRAPPSDTDSEEEEEEEEEEDDEEETTVVGGGGVPAPVLPTPPEAPRPPVTVHPEGAPPTDSEGKDAGSTETSQDGDGSSSEGEMRVMDEDIMVESGDDSWDLITCYCRKPFAGRPMIECSLCGTWIHLSCAKIKKTNVPDFFYCQKCKELRPEARRLGGLPKSGEP</sequence>
<protein>
    <submittedName>
        <fullName evidence="12">PHD finger protein 23</fullName>
    </submittedName>
</protein>
<evidence type="ECO:0000256" key="1">
    <source>
        <dbReference type="ARBA" id="ARBA00004123"/>
    </source>
</evidence>
<dbReference type="SMART" id="SM00249">
    <property type="entry name" value="PHD"/>
    <property type="match status" value="1"/>
</dbReference>
<dbReference type="OMA" id="CRDMRRS"/>
<dbReference type="RGD" id="1302969">
    <property type="gene designation" value="Phf23"/>
</dbReference>
<feature type="compositionally biased region" description="Low complexity" evidence="10">
    <location>
        <begin position="180"/>
        <end position="192"/>
    </location>
</feature>
<keyword evidence="7" id="KW-0072">Autophagy</keyword>
<feature type="compositionally biased region" description="Pro residues" evidence="10">
    <location>
        <begin position="304"/>
        <end position="318"/>
    </location>
</feature>
<accession>A0A8I5ZRG2</accession>
<keyword evidence="6" id="KW-0862">Zinc</keyword>
<reference evidence="12" key="3">
    <citation type="submission" date="2025-09" db="UniProtKB">
        <authorList>
            <consortium name="Ensembl"/>
        </authorList>
    </citation>
    <scope>IDENTIFICATION</scope>
    <source>
        <strain evidence="12">Brown Norway</strain>
    </source>
</reference>
<dbReference type="GO" id="GO:0005829">
    <property type="term" value="C:cytosol"/>
    <property type="evidence" value="ECO:0007669"/>
    <property type="project" value="Ensembl"/>
</dbReference>
<feature type="compositionally biased region" description="Acidic residues" evidence="10">
    <location>
        <begin position="275"/>
        <end position="293"/>
    </location>
</feature>
<evidence type="ECO:0000259" key="11">
    <source>
        <dbReference type="SMART" id="SM00249"/>
    </source>
</evidence>
<dbReference type="InterPro" id="IPR001965">
    <property type="entry name" value="Znf_PHD"/>
</dbReference>
<dbReference type="GeneTree" id="ENSGT00530000063882"/>
<dbReference type="Pfam" id="PF13831">
    <property type="entry name" value="PHD_2"/>
    <property type="match status" value="1"/>
</dbReference>
<dbReference type="PANTHER" id="PTHR14571:SF8">
    <property type="entry name" value="PHD FINGER PROTEIN 23"/>
    <property type="match status" value="1"/>
</dbReference>
<keyword evidence="3" id="KW-0963">Cytoplasm</keyword>
<feature type="compositionally biased region" description="Basic residues" evidence="10">
    <location>
        <begin position="243"/>
        <end position="255"/>
    </location>
</feature>
<evidence type="ECO:0000256" key="5">
    <source>
        <dbReference type="ARBA" id="ARBA00022771"/>
    </source>
</evidence>
<evidence type="ECO:0000313" key="13">
    <source>
        <dbReference type="Proteomes" id="UP000002494"/>
    </source>
</evidence>
<dbReference type="InterPro" id="IPR019787">
    <property type="entry name" value="Znf_PHD-finger"/>
</dbReference>
<comment type="similarity">
    <text evidence="9">Belongs to the PHF23 family.</text>
</comment>
<feature type="compositionally biased region" description="Low complexity" evidence="10">
    <location>
        <begin position="336"/>
        <end position="349"/>
    </location>
</feature>
<reference evidence="12" key="2">
    <citation type="submission" date="2025-08" db="UniProtKB">
        <authorList>
            <consortium name="Ensembl"/>
        </authorList>
    </citation>
    <scope>IDENTIFICATION</scope>
    <source>
        <strain evidence="12">Brown Norway</strain>
    </source>
</reference>
<evidence type="ECO:0000256" key="8">
    <source>
        <dbReference type="ARBA" id="ARBA00023242"/>
    </source>
</evidence>
<keyword evidence="8" id="KW-0539">Nucleus</keyword>
<dbReference type="GO" id="GO:1901097">
    <property type="term" value="P:negative regulation of autophagosome maturation"/>
    <property type="evidence" value="ECO:0007669"/>
    <property type="project" value="Ensembl"/>
</dbReference>
<dbReference type="SUPFAM" id="SSF57903">
    <property type="entry name" value="FYVE/PHD zinc finger"/>
    <property type="match status" value="1"/>
</dbReference>
<dbReference type="OrthoDB" id="79252at2759"/>
<reference evidence="12" key="1">
    <citation type="submission" date="2024-01" db="EMBL/GenBank/DDBJ databases">
        <title>GRCr8: a new rat reference genome assembly contstructed from accurate long reads and long range scaffolding.</title>
        <authorList>
            <person name="Doris P.A."/>
            <person name="Kalbfleisch T."/>
            <person name="Li K."/>
            <person name="Howe K."/>
            <person name="Wood J."/>
        </authorList>
    </citation>
    <scope>NUCLEOTIDE SEQUENCE [LARGE SCALE GENOMIC DNA]</scope>
    <source>
        <strain evidence="12">Brown Norway</strain>
    </source>
</reference>
<gene>
    <name evidence="12 14" type="primary">Phf23</name>
</gene>
<dbReference type="Proteomes" id="UP000002494">
    <property type="component" value="Chromosome 10"/>
</dbReference>
<dbReference type="Gene3D" id="3.30.40.10">
    <property type="entry name" value="Zinc/RING finger domain, C3HC4 (zinc finger)"/>
    <property type="match status" value="1"/>
</dbReference>
<feature type="domain" description="Zinc finger PHD-type" evidence="11">
    <location>
        <begin position="372"/>
        <end position="416"/>
    </location>
</feature>
<organism evidence="12 13">
    <name type="scientific">Rattus norvegicus</name>
    <name type="common">Rat</name>
    <dbReference type="NCBI Taxonomy" id="10116"/>
    <lineage>
        <taxon>Eukaryota</taxon>
        <taxon>Metazoa</taxon>
        <taxon>Chordata</taxon>
        <taxon>Craniata</taxon>
        <taxon>Vertebrata</taxon>
        <taxon>Euteleostomi</taxon>
        <taxon>Mammalia</taxon>
        <taxon>Eutheria</taxon>
        <taxon>Euarchontoglires</taxon>
        <taxon>Glires</taxon>
        <taxon>Rodentia</taxon>
        <taxon>Myomorpha</taxon>
        <taxon>Muroidea</taxon>
        <taxon>Muridae</taxon>
        <taxon>Murinae</taxon>
        <taxon>Rattus</taxon>
    </lineage>
</organism>
<dbReference type="GO" id="GO:1902902">
    <property type="term" value="P:negative regulation of autophagosome assembly"/>
    <property type="evidence" value="ECO:0007669"/>
    <property type="project" value="Ensembl"/>
</dbReference>
<keyword evidence="5" id="KW-0863">Zinc-finger</keyword>
<dbReference type="GO" id="GO:0031398">
    <property type="term" value="P:positive regulation of protein ubiquitination"/>
    <property type="evidence" value="ECO:0007669"/>
    <property type="project" value="Ensembl"/>
</dbReference>
<feature type="compositionally biased region" description="Pro residues" evidence="10">
    <location>
        <begin position="262"/>
        <end position="271"/>
    </location>
</feature>
<evidence type="ECO:0000256" key="2">
    <source>
        <dbReference type="ARBA" id="ARBA00004496"/>
    </source>
</evidence>
<dbReference type="CDD" id="cd15631">
    <property type="entry name" value="PHD_PHF23"/>
    <property type="match status" value="1"/>
</dbReference>
<comment type="subcellular location">
    <subcellularLocation>
        <location evidence="2">Cytoplasm</location>
    </subcellularLocation>
    <subcellularLocation>
        <location evidence="1">Nucleus</location>
    </subcellularLocation>
</comment>
<dbReference type="InterPro" id="IPR013083">
    <property type="entry name" value="Znf_RING/FYVE/PHD"/>
</dbReference>
<keyword evidence="13" id="KW-1185">Reference proteome</keyword>
<proteinExistence type="evidence at protein level"/>
<dbReference type="AlphaFoldDB" id="A0A8I5ZRG2"/>
<keyword evidence="4" id="KW-0479">Metal-binding</keyword>